<sequence>MDNLTIQNNACIKIQKLWRSYTNRKIYKYYNNIILFKCKGNPARLLKAINPLEAQLLETASNVHLRFRLGGETFPPNIYYKIYTHGALCDINSYAPRDYSVIQRDQNDQNRKIKYKQYIQNKDNYQSQGWYLRIDNNGWRPISHKVFIKTDYVELFSANKIKYYHFKKEKRNEKIQKKQRLNKLRWIQNMYKNARIEEEQELEQKKQNNQNQNQNQEEDEENLNIPKDFNPLKDQRYIDLNEDQFNNEVKDLIEWSKNLDFDEYIKDWFQLSTSNASEAFVVRPIKNNLVFSSIEGHENSIIKDKNITNKIDFVMTQYIDK</sequence>
<dbReference type="Proteomes" id="UP000008983">
    <property type="component" value="Unassembled WGS sequence"/>
</dbReference>
<accession>G0QUY3</accession>
<proteinExistence type="predicted"/>
<dbReference type="InParanoid" id="G0QUY3"/>
<name>G0QUY3_ICHMU</name>
<reference evidence="2 3" key="1">
    <citation type="submission" date="2011-07" db="EMBL/GenBank/DDBJ databases">
        <authorList>
            <person name="Coyne R."/>
            <person name="Brami D."/>
            <person name="Johnson J."/>
            <person name="Hostetler J."/>
            <person name="Hannick L."/>
            <person name="Clark T."/>
            <person name="Cassidy-Hanley D."/>
            <person name="Inman J."/>
        </authorList>
    </citation>
    <scope>NUCLEOTIDE SEQUENCE [LARGE SCALE GENOMIC DNA]</scope>
    <source>
        <strain evidence="2 3">G5</strain>
    </source>
</reference>
<dbReference type="AlphaFoldDB" id="G0QUY3"/>
<dbReference type="PANTHER" id="PTHR33504">
    <property type="entry name" value="NADH DEHYDROGENASE (UBIQUINONE) 1 BETA SUBCOMPLEX, 4"/>
    <property type="match status" value="1"/>
</dbReference>
<evidence type="ECO:0000313" key="2">
    <source>
        <dbReference type="EMBL" id="EGR30988.1"/>
    </source>
</evidence>
<dbReference type="eggNOG" id="ENOG502QSTG">
    <property type="taxonomic scope" value="Eukaryota"/>
</dbReference>
<dbReference type="PANTHER" id="PTHR33504:SF2">
    <property type="entry name" value="PROTEIN MFI"/>
    <property type="match status" value="1"/>
</dbReference>
<dbReference type="OMA" id="KMDFHYS"/>
<keyword evidence="3" id="KW-1185">Reference proteome</keyword>
<protein>
    <submittedName>
        <fullName evidence="2">Uncharacterized protein</fullName>
    </submittedName>
</protein>
<evidence type="ECO:0000313" key="3">
    <source>
        <dbReference type="Proteomes" id="UP000008983"/>
    </source>
</evidence>
<dbReference type="EMBL" id="GL983925">
    <property type="protein sequence ID" value="EGR30988.1"/>
    <property type="molecule type" value="Genomic_DNA"/>
</dbReference>
<feature type="region of interest" description="Disordered" evidence="1">
    <location>
        <begin position="200"/>
        <end position="226"/>
    </location>
</feature>
<dbReference type="RefSeq" id="XP_004034474.1">
    <property type="nucleotide sequence ID" value="XM_004034426.1"/>
</dbReference>
<organism evidence="2 3">
    <name type="scientific">Ichthyophthirius multifiliis</name>
    <name type="common">White spot disease agent</name>
    <name type="synonym">Ich</name>
    <dbReference type="NCBI Taxonomy" id="5932"/>
    <lineage>
        <taxon>Eukaryota</taxon>
        <taxon>Sar</taxon>
        <taxon>Alveolata</taxon>
        <taxon>Ciliophora</taxon>
        <taxon>Intramacronucleata</taxon>
        <taxon>Oligohymenophorea</taxon>
        <taxon>Hymenostomatida</taxon>
        <taxon>Ophryoglenina</taxon>
        <taxon>Ichthyophthirius</taxon>
    </lineage>
</organism>
<evidence type="ECO:0000256" key="1">
    <source>
        <dbReference type="SAM" id="MobiDB-lite"/>
    </source>
</evidence>
<dbReference type="GeneID" id="14907113"/>
<dbReference type="OrthoDB" id="10253073at2759"/>
<dbReference type="PROSITE" id="PS50096">
    <property type="entry name" value="IQ"/>
    <property type="match status" value="1"/>
</dbReference>
<gene>
    <name evidence="2" type="ORF">IMG5_120040</name>
</gene>